<sequence>MNRNTVLVTGATGTVGRHLVAELRRRGTDVRALVRDPQRAAGIIGPDVELAVGDFADPASLRAALPGVHRVHLACANHPDQVAWETAMIDAAAAAGVGRIVKLSALDARIGSPVAFADAHGRVERHLLAAGVPHVLLKPTFAMTNLLAAADSVRQAGAILLPGSGAKIAMIDPRDVAAVAAVALTTDGHDGRAYELTGPAAVTFDEVAAQLSTLLDRPVGFVPVPDDAALGQLVGAGAPQWYAAGVVAQFGLLRAGTQADVRDVVRVLTGREPRSLAQFLGEHAAAFGDR</sequence>
<dbReference type="RefSeq" id="WP_252436852.1">
    <property type="nucleotide sequence ID" value="NZ_JAGSOV010000019.1"/>
</dbReference>
<dbReference type="InterPro" id="IPR036291">
    <property type="entry name" value="NAD(P)-bd_dom_sf"/>
</dbReference>
<dbReference type="PANTHER" id="PTHR43162">
    <property type="match status" value="1"/>
</dbReference>
<accession>A0ABT0ZWS7</accession>
<dbReference type="Gene3D" id="3.90.25.10">
    <property type="entry name" value="UDP-galactose 4-epimerase, domain 1"/>
    <property type="match status" value="1"/>
</dbReference>
<dbReference type="PANTHER" id="PTHR43162:SF1">
    <property type="entry name" value="PRESTALK A DIFFERENTIATION PROTEIN A"/>
    <property type="match status" value="1"/>
</dbReference>
<dbReference type="SUPFAM" id="SSF51735">
    <property type="entry name" value="NAD(P)-binding Rossmann-fold domains"/>
    <property type="match status" value="1"/>
</dbReference>
<evidence type="ECO:0000259" key="1">
    <source>
        <dbReference type="Pfam" id="PF05368"/>
    </source>
</evidence>
<reference evidence="2" key="1">
    <citation type="submission" date="2021-04" db="EMBL/GenBank/DDBJ databases">
        <title>Pseudonocardia sp. nov., isolated from sandy soil of mangrove forest.</title>
        <authorList>
            <person name="Zan Z."/>
            <person name="Huang R."/>
            <person name="Liu W."/>
        </authorList>
    </citation>
    <scope>NUCLEOTIDE SEQUENCE</scope>
    <source>
        <strain evidence="2">S2-4</strain>
    </source>
</reference>
<evidence type="ECO:0000313" key="2">
    <source>
        <dbReference type="EMBL" id="MCO1655109.1"/>
    </source>
</evidence>
<proteinExistence type="predicted"/>
<keyword evidence="3" id="KW-1185">Reference proteome</keyword>
<dbReference type="EMBL" id="JAGSOV010000019">
    <property type="protein sequence ID" value="MCO1655109.1"/>
    <property type="molecule type" value="Genomic_DNA"/>
</dbReference>
<name>A0ABT0ZWS7_9PSEU</name>
<comment type="caution">
    <text evidence="2">The sequence shown here is derived from an EMBL/GenBank/DDBJ whole genome shotgun (WGS) entry which is preliminary data.</text>
</comment>
<dbReference type="Proteomes" id="UP001165283">
    <property type="component" value="Unassembled WGS sequence"/>
</dbReference>
<dbReference type="InterPro" id="IPR051604">
    <property type="entry name" value="Ergot_Alk_Oxidoreductase"/>
</dbReference>
<dbReference type="Pfam" id="PF05368">
    <property type="entry name" value="NmrA"/>
    <property type="match status" value="1"/>
</dbReference>
<dbReference type="Gene3D" id="3.40.50.720">
    <property type="entry name" value="NAD(P)-binding Rossmann-like Domain"/>
    <property type="match status" value="1"/>
</dbReference>
<feature type="domain" description="NmrA-like" evidence="1">
    <location>
        <begin position="4"/>
        <end position="233"/>
    </location>
</feature>
<gene>
    <name evidence="2" type="ORF">KDL28_08565</name>
</gene>
<protein>
    <submittedName>
        <fullName evidence="2">NAD(P)H-binding protein</fullName>
    </submittedName>
</protein>
<dbReference type="InterPro" id="IPR008030">
    <property type="entry name" value="NmrA-like"/>
</dbReference>
<organism evidence="2 3">
    <name type="scientific">Pseudonocardia humida</name>
    <dbReference type="NCBI Taxonomy" id="2800819"/>
    <lineage>
        <taxon>Bacteria</taxon>
        <taxon>Bacillati</taxon>
        <taxon>Actinomycetota</taxon>
        <taxon>Actinomycetes</taxon>
        <taxon>Pseudonocardiales</taxon>
        <taxon>Pseudonocardiaceae</taxon>
        <taxon>Pseudonocardia</taxon>
    </lineage>
</organism>
<evidence type="ECO:0000313" key="3">
    <source>
        <dbReference type="Proteomes" id="UP001165283"/>
    </source>
</evidence>